<evidence type="ECO:0000313" key="5">
    <source>
        <dbReference type="EMBL" id="KAF3230004.1"/>
    </source>
</evidence>
<organism evidence="5 8">
    <name type="scientific">Orbilia oligospora</name>
    <name type="common">Nematode-trapping fungus</name>
    <name type="synonym">Arthrobotrys oligospora</name>
    <dbReference type="NCBI Taxonomy" id="2813651"/>
    <lineage>
        <taxon>Eukaryota</taxon>
        <taxon>Fungi</taxon>
        <taxon>Dikarya</taxon>
        <taxon>Ascomycota</taxon>
        <taxon>Pezizomycotina</taxon>
        <taxon>Orbiliomycetes</taxon>
        <taxon>Orbiliales</taxon>
        <taxon>Orbiliaceae</taxon>
        <taxon>Orbilia</taxon>
    </lineage>
</organism>
<dbReference type="EMBL" id="WIWT01000004">
    <property type="protein sequence ID" value="KAF3221855.1"/>
    <property type="molecule type" value="Genomic_DNA"/>
</dbReference>
<dbReference type="AlphaFoldDB" id="A0A6G1MME6"/>
<feature type="chain" id="PRO_5041131463" description="Ubiquitin 3 binding protein But2 C-terminal domain-containing protein" evidence="1">
    <location>
        <begin position="18"/>
        <end position="191"/>
    </location>
</feature>
<evidence type="ECO:0008006" key="9">
    <source>
        <dbReference type="Google" id="ProtNLM"/>
    </source>
</evidence>
<sequence>MHFSKFLAIVGATVASAASIPSSPAAHFYSKTDLNLKQSRKIVKRGLEDAFKLEVQNGVNIGKCVVGLFDTTAAFLDCDSEYVVTFSIGTGGLLDSSVGRPGIIGFPDNGWIFYDGSSPEITGCSLGTGDILTGCTTAYDPPSYTYGWNVFGVTNNYETLVMANSTIVDWNNLTAAQAPGGEEITLKAIAP</sequence>
<evidence type="ECO:0000313" key="2">
    <source>
        <dbReference type="EMBL" id="KAF3190652.1"/>
    </source>
</evidence>
<accession>A0A6G1MME6</accession>
<evidence type="ECO:0000256" key="1">
    <source>
        <dbReference type="SAM" id="SignalP"/>
    </source>
</evidence>
<dbReference type="OrthoDB" id="5322964at2759"/>
<protein>
    <recommendedName>
        <fullName evidence="9">Ubiquitin 3 binding protein But2 C-terminal domain-containing protein</fullName>
    </recommendedName>
</protein>
<evidence type="ECO:0000313" key="4">
    <source>
        <dbReference type="EMBL" id="KAF3225835.1"/>
    </source>
</evidence>
<keyword evidence="1" id="KW-0732">Signal</keyword>
<dbReference type="EMBL" id="WIWS01000013">
    <property type="protein sequence ID" value="KAF3225835.1"/>
    <property type="molecule type" value="Genomic_DNA"/>
</dbReference>
<evidence type="ECO:0000313" key="7">
    <source>
        <dbReference type="Proteomes" id="UP000479691"/>
    </source>
</evidence>
<comment type="caution">
    <text evidence="5">The sequence shown here is derived from an EMBL/GenBank/DDBJ whole genome shotgun (WGS) entry which is preliminary data.</text>
</comment>
<dbReference type="Proteomes" id="UP000483672">
    <property type="component" value="Unassembled WGS sequence"/>
</dbReference>
<reference evidence="6 7" key="1">
    <citation type="submission" date="2019-06" db="EMBL/GenBank/DDBJ databases">
        <authorList>
            <person name="Palmer J.M."/>
        </authorList>
    </citation>
    <scope>NUCLEOTIDE SEQUENCE [LARGE SCALE GENOMIC DNA]</scope>
    <source>
        <strain evidence="4 6">TWF106</strain>
        <strain evidence="5 8">TWF191</strain>
        <strain evidence="3">TWF679</strain>
        <strain evidence="2 7">TWF788</strain>
    </source>
</reference>
<evidence type="ECO:0000313" key="6">
    <source>
        <dbReference type="Proteomes" id="UP000472727"/>
    </source>
</evidence>
<feature type="signal peptide" evidence="1">
    <location>
        <begin position="1"/>
        <end position="17"/>
    </location>
</feature>
<dbReference type="Proteomes" id="UP000472727">
    <property type="component" value="Unassembled WGS sequence"/>
</dbReference>
<evidence type="ECO:0000313" key="3">
    <source>
        <dbReference type="EMBL" id="KAF3221855.1"/>
    </source>
</evidence>
<gene>
    <name evidence="4" type="ORF">TWF106_001708</name>
    <name evidence="5" type="ORF">TWF191_000243</name>
    <name evidence="3" type="ORF">TWF679_007070</name>
    <name evidence="2" type="ORF">TWF788_008173</name>
</gene>
<dbReference type="EMBL" id="JAABOE010000005">
    <property type="protein sequence ID" value="KAF3190652.1"/>
    <property type="molecule type" value="Genomic_DNA"/>
</dbReference>
<dbReference type="Proteomes" id="UP000614610">
    <property type="component" value="Unassembled WGS sequence"/>
</dbReference>
<evidence type="ECO:0000313" key="8">
    <source>
        <dbReference type="Proteomes" id="UP000483672"/>
    </source>
</evidence>
<proteinExistence type="predicted"/>
<dbReference type="EMBL" id="WIPF01000010">
    <property type="protein sequence ID" value="KAF3230004.1"/>
    <property type="molecule type" value="Genomic_DNA"/>
</dbReference>
<dbReference type="Proteomes" id="UP000479691">
    <property type="component" value="Unassembled WGS sequence"/>
</dbReference>
<name>A0A6G1MME6_ORBOL</name>